<evidence type="ECO:0000256" key="1">
    <source>
        <dbReference type="ARBA" id="ARBA00022679"/>
    </source>
</evidence>
<comment type="caution">
    <text evidence="6">The sequence shown here is derived from an EMBL/GenBank/DDBJ whole genome shotgun (WGS) entry which is preliminary data.</text>
</comment>
<keyword evidence="7" id="KW-1185">Reference proteome</keyword>
<evidence type="ECO:0000313" key="7">
    <source>
        <dbReference type="Proteomes" id="UP000051888"/>
    </source>
</evidence>
<dbReference type="AlphaFoldDB" id="A0A0Q3TF14"/>
<gene>
    <name evidence="6" type="ORF">AN964_00745</name>
</gene>
<dbReference type="Pfam" id="PF02702">
    <property type="entry name" value="KdpD"/>
    <property type="match status" value="1"/>
</dbReference>
<dbReference type="GO" id="GO:0000155">
    <property type="term" value="F:phosphorelay sensor kinase activity"/>
    <property type="evidence" value="ECO:0007669"/>
    <property type="project" value="InterPro"/>
</dbReference>
<keyword evidence="2 6" id="KW-0418">Kinase</keyword>
<evidence type="ECO:0000256" key="2">
    <source>
        <dbReference type="ARBA" id="ARBA00022777"/>
    </source>
</evidence>
<dbReference type="SUPFAM" id="SSF52540">
    <property type="entry name" value="P-loop containing nucleoside triphosphate hydrolases"/>
    <property type="match status" value="1"/>
</dbReference>
<sequence length="385" mass="43964">MFTGDHFDFKRKSPEEILREMEILKHGKLKLYIGSAPGVGKTYRMLLEAHELKQEGIDVVVGLIETHNRPDTMNLFTDLETVPLKDIQYKGKSFKELNVEEIIARNPDVVIIDELAHTNVPGSPNEKRYSDVQDILANGIHVISAVNIQHLESLHDIVQQITGVHVRERIPDSILNFAQEVILVDVTPEILQKRLKDGKIYSSNKIEQALQNFFTKSNLLALRELSLREVANDVDEKAEKENEKNGFETTPAGTCEKILVCIQNDQNAEKLIRRGWRIASRLKAQLYIFHGSRKEIREMTQKEMKKIEGWEQLSIEFNAKFILKNLKNKKVAKAITEVTKEYHITQIILGQSAKSRLEELTKGSIVNDIMRLTSGIDIHIVAEQS</sequence>
<dbReference type="InterPro" id="IPR006016">
    <property type="entry name" value="UspA"/>
</dbReference>
<dbReference type="InterPro" id="IPR052023">
    <property type="entry name" value="Histidine_kinase_KdpD"/>
</dbReference>
<evidence type="ECO:0000259" key="4">
    <source>
        <dbReference type="Pfam" id="PF00582"/>
    </source>
</evidence>
<dbReference type="InterPro" id="IPR003852">
    <property type="entry name" value="Sig_transdc_His_kinase_KdpD_N"/>
</dbReference>
<dbReference type="Proteomes" id="UP000051888">
    <property type="component" value="Unassembled WGS sequence"/>
</dbReference>
<reference evidence="6 7" key="1">
    <citation type="submission" date="2015-09" db="EMBL/GenBank/DDBJ databases">
        <title>Genome sequencing project for genomic taxonomy and phylogenomics of Bacillus-like bacteria.</title>
        <authorList>
            <person name="Liu B."/>
            <person name="Wang J."/>
            <person name="Zhu Y."/>
            <person name="Liu G."/>
            <person name="Chen Q."/>
            <person name="Chen Z."/>
            <person name="Lan J."/>
            <person name="Che J."/>
            <person name="Ge C."/>
            <person name="Shi H."/>
            <person name="Pan Z."/>
            <person name="Liu X."/>
        </authorList>
    </citation>
    <scope>NUCLEOTIDE SEQUENCE [LARGE SCALE GENOMIC DNA]</scope>
    <source>
        <strain evidence="6 7">LMG 18435</strain>
    </source>
</reference>
<dbReference type="InterPro" id="IPR027417">
    <property type="entry name" value="P-loop_NTPase"/>
</dbReference>
<feature type="domain" description="Signal transduction histidine kinase osmosensitive K+ channel sensor N-terminal" evidence="5">
    <location>
        <begin position="26"/>
        <end position="234"/>
    </location>
</feature>
<dbReference type="Gene3D" id="3.40.50.620">
    <property type="entry name" value="HUPs"/>
    <property type="match status" value="1"/>
</dbReference>
<dbReference type="OrthoDB" id="9806130at2"/>
<protein>
    <submittedName>
        <fullName evidence="6">Histidine kinase</fullName>
    </submittedName>
</protein>
<dbReference type="PANTHER" id="PTHR45569">
    <property type="entry name" value="SENSOR PROTEIN KDPD"/>
    <property type="match status" value="1"/>
</dbReference>
<keyword evidence="1" id="KW-0808">Transferase</keyword>
<dbReference type="GO" id="GO:0005886">
    <property type="term" value="C:plasma membrane"/>
    <property type="evidence" value="ECO:0007669"/>
    <property type="project" value="TreeGrafter"/>
</dbReference>
<dbReference type="NCBIfam" id="NF038185">
    <property type="entry name" value="KdpD_non_kinase"/>
    <property type="match status" value="1"/>
</dbReference>
<organism evidence="6 7">
    <name type="scientific">Heyndrickxia shackletonii</name>
    <dbReference type="NCBI Taxonomy" id="157838"/>
    <lineage>
        <taxon>Bacteria</taxon>
        <taxon>Bacillati</taxon>
        <taxon>Bacillota</taxon>
        <taxon>Bacilli</taxon>
        <taxon>Bacillales</taxon>
        <taxon>Bacillaceae</taxon>
        <taxon>Heyndrickxia</taxon>
    </lineage>
</organism>
<dbReference type="EMBL" id="LJJC01000004">
    <property type="protein sequence ID" value="KQL52209.1"/>
    <property type="molecule type" value="Genomic_DNA"/>
</dbReference>
<evidence type="ECO:0000256" key="3">
    <source>
        <dbReference type="ARBA" id="ARBA00023012"/>
    </source>
</evidence>
<dbReference type="PANTHER" id="PTHR45569:SF1">
    <property type="entry name" value="SENSOR PROTEIN KDPD"/>
    <property type="match status" value="1"/>
</dbReference>
<evidence type="ECO:0000259" key="5">
    <source>
        <dbReference type="Pfam" id="PF02702"/>
    </source>
</evidence>
<name>A0A0Q3TF14_9BACI</name>
<dbReference type="InterPro" id="IPR014729">
    <property type="entry name" value="Rossmann-like_a/b/a_fold"/>
</dbReference>
<proteinExistence type="predicted"/>
<dbReference type="STRING" id="157838.AN964_00745"/>
<dbReference type="SUPFAM" id="SSF52402">
    <property type="entry name" value="Adenine nucleotide alpha hydrolases-like"/>
    <property type="match status" value="1"/>
</dbReference>
<keyword evidence="3" id="KW-0902">Two-component regulatory system</keyword>
<feature type="domain" description="UspA" evidence="4">
    <location>
        <begin position="256"/>
        <end position="372"/>
    </location>
</feature>
<dbReference type="Gene3D" id="3.40.50.300">
    <property type="entry name" value="P-loop containing nucleotide triphosphate hydrolases"/>
    <property type="match status" value="1"/>
</dbReference>
<dbReference type="RefSeq" id="WP_055737889.1">
    <property type="nucleotide sequence ID" value="NZ_JAAIWL010000052.1"/>
</dbReference>
<accession>A0A0Q3TF14</accession>
<dbReference type="PATRIC" id="fig|157838.3.peg.162"/>
<evidence type="ECO:0000313" key="6">
    <source>
        <dbReference type="EMBL" id="KQL52209.1"/>
    </source>
</evidence>
<dbReference type="Pfam" id="PF00582">
    <property type="entry name" value="Usp"/>
    <property type="match status" value="1"/>
</dbReference>
<dbReference type="FunFam" id="3.40.50.300:FF:000483">
    <property type="entry name" value="Sensor histidine kinase KdpD"/>
    <property type="match status" value="1"/>
</dbReference>
<dbReference type="GO" id="GO:0005737">
    <property type="term" value="C:cytoplasm"/>
    <property type="evidence" value="ECO:0007669"/>
    <property type="project" value="UniProtKB-ARBA"/>
</dbReference>